<comment type="caution">
    <text evidence="1">The sequence shown here is derived from an EMBL/GenBank/DDBJ whole genome shotgun (WGS) entry which is preliminary data.</text>
</comment>
<proteinExistence type="predicted"/>
<name>A0A1F7WQ55_9BACT</name>
<dbReference type="AlphaFoldDB" id="A0A1F7WQ55"/>
<dbReference type="EMBL" id="MGFH01000130">
    <property type="protein sequence ID" value="OGM04950.1"/>
    <property type="molecule type" value="Genomic_DNA"/>
</dbReference>
<accession>A0A1F7WQ55</accession>
<organism evidence="1 2">
    <name type="scientific">Candidatus Wallbacteria bacterium GWC2_49_35</name>
    <dbReference type="NCBI Taxonomy" id="1817813"/>
    <lineage>
        <taxon>Bacteria</taxon>
        <taxon>Candidatus Walliibacteriota</taxon>
    </lineage>
</organism>
<evidence type="ECO:0000313" key="1">
    <source>
        <dbReference type="EMBL" id="OGM04950.1"/>
    </source>
</evidence>
<sequence>MFINFFLFIKDMRAVKRAAKIKAFCHGIILSDYQINVNAAGKKQINFPGGVLFIFMACFDKR</sequence>
<dbReference type="Proteomes" id="UP000178735">
    <property type="component" value="Unassembled WGS sequence"/>
</dbReference>
<protein>
    <submittedName>
        <fullName evidence="1">Uncharacterized protein</fullName>
    </submittedName>
</protein>
<dbReference type="STRING" id="1817813.A2008_01295"/>
<gene>
    <name evidence="1" type="ORF">A2008_01295</name>
</gene>
<evidence type="ECO:0000313" key="2">
    <source>
        <dbReference type="Proteomes" id="UP000178735"/>
    </source>
</evidence>
<reference evidence="1 2" key="1">
    <citation type="journal article" date="2016" name="Nat. Commun.">
        <title>Thousands of microbial genomes shed light on interconnected biogeochemical processes in an aquifer system.</title>
        <authorList>
            <person name="Anantharaman K."/>
            <person name="Brown C.T."/>
            <person name="Hug L.A."/>
            <person name="Sharon I."/>
            <person name="Castelle C.J."/>
            <person name="Probst A.J."/>
            <person name="Thomas B.C."/>
            <person name="Singh A."/>
            <person name="Wilkins M.J."/>
            <person name="Karaoz U."/>
            <person name="Brodie E.L."/>
            <person name="Williams K.H."/>
            <person name="Hubbard S.S."/>
            <person name="Banfield J.F."/>
        </authorList>
    </citation>
    <scope>NUCLEOTIDE SEQUENCE [LARGE SCALE GENOMIC DNA]</scope>
</reference>